<organism evidence="2 3">
    <name type="scientific">Calocera cornea HHB12733</name>
    <dbReference type="NCBI Taxonomy" id="1353952"/>
    <lineage>
        <taxon>Eukaryota</taxon>
        <taxon>Fungi</taxon>
        <taxon>Dikarya</taxon>
        <taxon>Basidiomycota</taxon>
        <taxon>Agaricomycotina</taxon>
        <taxon>Dacrymycetes</taxon>
        <taxon>Dacrymycetales</taxon>
        <taxon>Dacrymycetaceae</taxon>
        <taxon>Calocera</taxon>
    </lineage>
</organism>
<dbReference type="AlphaFoldDB" id="A0A165IDF0"/>
<feature type="region of interest" description="Disordered" evidence="1">
    <location>
        <begin position="14"/>
        <end position="42"/>
    </location>
</feature>
<proteinExistence type="predicted"/>
<keyword evidence="3" id="KW-1185">Reference proteome</keyword>
<dbReference type="InParanoid" id="A0A165IDF0"/>
<dbReference type="Proteomes" id="UP000076842">
    <property type="component" value="Unassembled WGS sequence"/>
</dbReference>
<evidence type="ECO:0000313" key="2">
    <source>
        <dbReference type="EMBL" id="KZT60422.1"/>
    </source>
</evidence>
<dbReference type="EMBL" id="KV423931">
    <property type="protein sequence ID" value="KZT60422.1"/>
    <property type="molecule type" value="Genomic_DNA"/>
</dbReference>
<feature type="compositionally biased region" description="Polar residues" evidence="1">
    <location>
        <begin position="60"/>
        <end position="69"/>
    </location>
</feature>
<accession>A0A165IDF0</accession>
<reference evidence="2 3" key="1">
    <citation type="journal article" date="2016" name="Mol. Biol. Evol.">
        <title>Comparative Genomics of Early-Diverging Mushroom-Forming Fungi Provides Insights into the Origins of Lignocellulose Decay Capabilities.</title>
        <authorList>
            <person name="Nagy L.G."/>
            <person name="Riley R."/>
            <person name="Tritt A."/>
            <person name="Adam C."/>
            <person name="Daum C."/>
            <person name="Floudas D."/>
            <person name="Sun H."/>
            <person name="Yadav J.S."/>
            <person name="Pangilinan J."/>
            <person name="Larsson K.H."/>
            <person name="Matsuura K."/>
            <person name="Barry K."/>
            <person name="Labutti K."/>
            <person name="Kuo R."/>
            <person name="Ohm R.A."/>
            <person name="Bhattacharya S.S."/>
            <person name="Shirouzu T."/>
            <person name="Yoshinaga Y."/>
            <person name="Martin F.M."/>
            <person name="Grigoriev I.V."/>
            <person name="Hibbett D.S."/>
        </authorList>
    </citation>
    <scope>NUCLEOTIDE SEQUENCE [LARGE SCALE GENOMIC DNA]</scope>
    <source>
        <strain evidence="2 3">HHB12733</strain>
    </source>
</reference>
<feature type="region of interest" description="Disordered" evidence="1">
    <location>
        <begin position="56"/>
        <end position="84"/>
    </location>
</feature>
<evidence type="ECO:0000256" key="1">
    <source>
        <dbReference type="SAM" id="MobiDB-lite"/>
    </source>
</evidence>
<protein>
    <submittedName>
        <fullName evidence="2">Uncharacterized protein</fullName>
    </submittedName>
</protein>
<name>A0A165IDF0_9BASI</name>
<gene>
    <name evidence="2" type="ORF">CALCODRAFT_117928</name>
</gene>
<evidence type="ECO:0000313" key="3">
    <source>
        <dbReference type="Proteomes" id="UP000076842"/>
    </source>
</evidence>
<sequence>MVATIMIRFAECGRTPTPAQARPGARNPELGTRNSPLQASSHPLLPLLISPRTWHLPQPAQCSPPSQVVQRPRPAAPPSPPYSASCLITAPTDLPVPALIPDDSEILVTRRLPTRCGSPRRTARRGRALWAAGGRYVDMWPIRGQ</sequence>